<name>A0A1H1X1F5_9MICO</name>
<evidence type="ECO:0000259" key="1">
    <source>
        <dbReference type="Pfam" id="PF00149"/>
    </source>
</evidence>
<evidence type="ECO:0000313" key="2">
    <source>
        <dbReference type="EMBL" id="SDT03197.1"/>
    </source>
</evidence>
<dbReference type="GO" id="GO:0016787">
    <property type="term" value="F:hydrolase activity"/>
    <property type="evidence" value="ECO:0007669"/>
    <property type="project" value="InterPro"/>
</dbReference>
<dbReference type="InterPro" id="IPR029052">
    <property type="entry name" value="Metallo-depent_PP-like"/>
</dbReference>
<reference evidence="2 3" key="1">
    <citation type="submission" date="2016-10" db="EMBL/GenBank/DDBJ databases">
        <authorList>
            <person name="de Groot N.N."/>
        </authorList>
    </citation>
    <scope>NUCLEOTIDE SEQUENCE [LARGE SCALE GENOMIC DNA]</scope>
    <source>
        <strain evidence="2 3">DSM 15019</strain>
    </source>
</reference>
<dbReference type="InterPro" id="IPR004843">
    <property type="entry name" value="Calcineurin-like_PHP"/>
</dbReference>
<evidence type="ECO:0000313" key="3">
    <source>
        <dbReference type="Proteomes" id="UP000182126"/>
    </source>
</evidence>
<proteinExistence type="predicted"/>
<dbReference type="EMBL" id="LT629770">
    <property type="protein sequence ID" value="SDT03197.1"/>
    <property type="molecule type" value="Genomic_DNA"/>
</dbReference>
<gene>
    <name evidence="2" type="ORF">SAMN04489809_3326</name>
</gene>
<sequence length="283" mass="31277">MDGSMRAVEHTPMIDLPDARVAVCGDWHGNTCWLRSLAPAIRNMSPDITTILQVGDWWMDLGFSDRVFKDAGIERVLVTLGNHEPWPHINPVLDAYPGEAVRVSERTWLLPRPYRLLIGGRQILSMGGATSVDRAWRKAGTEWWPDEAITERHVESALAGGPADVMIAHETPAATPVRAVRELLRTNPFGFPAEALVESAASRARITRVWDAVRPDLLLHGHMHVPGGGTTTDGRRVISLGQDEQRGHLAFLDLATLTIETPSLREIRDASARGDHTRHLGWG</sequence>
<dbReference type="Pfam" id="PF00149">
    <property type="entry name" value="Metallophos"/>
    <property type="match status" value="1"/>
</dbReference>
<dbReference type="SUPFAM" id="SSF56300">
    <property type="entry name" value="Metallo-dependent phosphatases"/>
    <property type="match status" value="1"/>
</dbReference>
<dbReference type="Gene3D" id="3.60.21.10">
    <property type="match status" value="1"/>
</dbReference>
<organism evidence="2 3">
    <name type="scientific">Microbacterium paraoxydans</name>
    <dbReference type="NCBI Taxonomy" id="199592"/>
    <lineage>
        <taxon>Bacteria</taxon>
        <taxon>Bacillati</taxon>
        <taxon>Actinomycetota</taxon>
        <taxon>Actinomycetes</taxon>
        <taxon>Micrococcales</taxon>
        <taxon>Microbacteriaceae</taxon>
        <taxon>Microbacterium</taxon>
    </lineage>
</organism>
<accession>A0A1H1X1F5</accession>
<dbReference type="RefSeq" id="WP_231919603.1">
    <property type="nucleotide sequence ID" value="NZ_LT629770.1"/>
</dbReference>
<dbReference type="AlphaFoldDB" id="A0A1H1X1F5"/>
<protein>
    <submittedName>
        <fullName evidence="2">Predicted phosphoesterase</fullName>
    </submittedName>
</protein>
<feature type="domain" description="Calcineurin-like phosphoesterase" evidence="1">
    <location>
        <begin position="20"/>
        <end position="226"/>
    </location>
</feature>
<dbReference type="Proteomes" id="UP000182126">
    <property type="component" value="Chromosome I"/>
</dbReference>
<dbReference type="GeneID" id="36298990"/>